<dbReference type="PROSITE" id="PS00653">
    <property type="entry name" value="GLYCOSYL_HYDROL_F1_2"/>
    <property type="match status" value="1"/>
</dbReference>
<evidence type="ECO:0000256" key="4">
    <source>
        <dbReference type="RuleBase" id="RU003690"/>
    </source>
</evidence>
<evidence type="ECO:0000256" key="2">
    <source>
        <dbReference type="ARBA" id="ARBA00022801"/>
    </source>
</evidence>
<dbReference type="FunFam" id="3.20.20.80:FF:000020">
    <property type="entry name" value="Beta-glucosidase 12"/>
    <property type="match status" value="1"/>
</dbReference>
<dbReference type="SUPFAM" id="SSF51445">
    <property type="entry name" value="(Trans)glycosidases"/>
    <property type="match status" value="1"/>
</dbReference>
<dbReference type="KEGG" id="qsa:O6P43_000932"/>
<dbReference type="InterPro" id="IPR033132">
    <property type="entry name" value="GH_1_N_CS"/>
</dbReference>
<name>A0AAD7QHU6_QUISA</name>
<dbReference type="InterPro" id="IPR017853">
    <property type="entry name" value="GH"/>
</dbReference>
<dbReference type="GO" id="GO:0008422">
    <property type="term" value="F:beta-glucosidase activity"/>
    <property type="evidence" value="ECO:0007669"/>
    <property type="project" value="TreeGrafter"/>
</dbReference>
<dbReference type="Gene3D" id="3.20.20.80">
    <property type="entry name" value="Glycosidases"/>
    <property type="match status" value="1"/>
</dbReference>
<accession>A0AAD7QHU6</accession>
<keyword evidence="3" id="KW-0326">Glycosidase</keyword>
<dbReference type="Proteomes" id="UP001163823">
    <property type="component" value="Chromosome 1"/>
</dbReference>
<proteinExistence type="inferred from homology"/>
<evidence type="ECO:0000313" key="7">
    <source>
        <dbReference type="Proteomes" id="UP001163823"/>
    </source>
</evidence>
<reference evidence="6 7" key="1">
    <citation type="journal article" date="2023" name="Science">
        <title>Elucidation of the pathway for biosynthesis of saponin adjuvants from the soapbark tree.</title>
        <authorList>
            <person name="Reed J."/>
            <person name="Orme A."/>
            <person name="El-Demerdash A."/>
            <person name="Owen C."/>
            <person name="Martin L.B.B."/>
            <person name="Misra R.C."/>
            <person name="Kikuchi S."/>
            <person name="Rejzek M."/>
            <person name="Martin A.C."/>
            <person name="Harkess A."/>
            <person name="Leebens-Mack J."/>
            <person name="Louveau T."/>
            <person name="Stephenson M.J."/>
            <person name="Osbourn A."/>
        </authorList>
    </citation>
    <scope>NUCLEOTIDE SEQUENCE [LARGE SCALE GENOMIC DNA]</scope>
    <source>
        <strain evidence="6">S10</strain>
    </source>
</reference>
<dbReference type="GO" id="GO:0005975">
    <property type="term" value="P:carbohydrate metabolic process"/>
    <property type="evidence" value="ECO:0007669"/>
    <property type="project" value="InterPro"/>
</dbReference>
<gene>
    <name evidence="6" type="ORF">O6P43_000932</name>
</gene>
<sequence length="541" mass="61811">MTVLSKLQVIFLSCLTAAFFFPLSSSQSWNGDHEEIERSQFPNGFLFGTSTSAYQVEGAYLEDGKGLSNWDVFSHIPGKNVNNENGDVAVDHYHRYLEDINLMHSLGVNAYRFSISWARILPRGRFGDINLKGIMFYNKIIDYLLQRGIEPFVTIHHFDMPQELEDRYDGWLSPLIQEDFVHFAEICFKSFGDRVKNWTTINEPNYTAKFAYMLGIFPPSRCSPPFGNCSVGNSDIEPLIAMHNALLSHAMVADLYRNHFQPKQGGSIGIVVAAVMYEPLTDEKYDRQAVNRAFDFHLGWELDPLVFGDYPLEMHQILGSRLPSFTPKEKSLIKGSIDFIAINHYSTSYVKDCFHSDCFPFEARRINGYIGTSEMKDGIPIGEPTGLPGFPVVPTGMEKIIDYIKLKYHNMPMFVTENGYASLAKQNVEVHEMLQDFDRIEFHKAYLAALLTAIRKGADVRGYFIWSLMDCFQWTLGYGTRFGLYYVDPETLNRIPKLSANWFANFLTNTSSSGEKESTRHPFSKEEFVAKNFEAQRAEMK</sequence>
<protein>
    <submittedName>
        <fullName evidence="6">Beta-glucosidase</fullName>
    </submittedName>
</protein>
<dbReference type="InterPro" id="IPR001360">
    <property type="entry name" value="Glyco_hydro_1"/>
</dbReference>
<feature type="chain" id="PRO_5042164469" evidence="5">
    <location>
        <begin position="27"/>
        <end position="541"/>
    </location>
</feature>
<dbReference type="Pfam" id="PF00232">
    <property type="entry name" value="Glyco_hydro_1"/>
    <property type="match status" value="1"/>
</dbReference>
<dbReference type="PANTHER" id="PTHR10353">
    <property type="entry name" value="GLYCOSYL HYDROLASE"/>
    <property type="match status" value="1"/>
</dbReference>
<feature type="signal peptide" evidence="5">
    <location>
        <begin position="1"/>
        <end position="26"/>
    </location>
</feature>
<dbReference type="SMR" id="A0AAD7QHU6"/>
<dbReference type="EMBL" id="JARAOO010000001">
    <property type="protein sequence ID" value="KAJ7981703.1"/>
    <property type="molecule type" value="Genomic_DNA"/>
</dbReference>
<evidence type="ECO:0000313" key="6">
    <source>
        <dbReference type="EMBL" id="KAJ7981703.1"/>
    </source>
</evidence>
<keyword evidence="2" id="KW-0378">Hydrolase</keyword>
<keyword evidence="5" id="KW-0732">Signal</keyword>
<keyword evidence="7" id="KW-1185">Reference proteome</keyword>
<comment type="similarity">
    <text evidence="1 4">Belongs to the glycosyl hydrolase 1 family.</text>
</comment>
<dbReference type="AlphaFoldDB" id="A0AAD7QHU6"/>
<dbReference type="PRINTS" id="PR00131">
    <property type="entry name" value="GLHYDRLASE1"/>
</dbReference>
<evidence type="ECO:0000256" key="3">
    <source>
        <dbReference type="ARBA" id="ARBA00023295"/>
    </source>
</evidence>
<evidence type="ECO:0000256" key="5">
    <source>
        <dbReference type="SAM" id="SignalP"/>
    </source>
</evidence>
<organism evidence="6 7">
    <name type="scientific">Quillaja saponaria</name>
    <name type="common">Soap bark tree</name>
    <dbReference type="NCBI Taxonomy" id="32244"/>
    <lineage>
        <taxon>Eukaryota</taxon>
        <taxon>Viridiplantae</taxon>
        <taxon>Streptophyta</taxon>
        <taxon>Embryophyta</taxon>
        <taxon>Tracheophyta</taxon>
        <taxon>Spermatophyta</taxon>
        <taxon>Magnoliopsida</taxon>
        <taxon>eudicotyledons</taxon>
        <taxon>Gunneridae</taxon>
        <taxon>Pentapetalae</taxon>
        <taxon>rosids</taxon>
        <taxon>fabids</taxon>
        <taxon>Fabales</taxon>
        <taxon>Quillajaceae</taxon>
        <taxon>Quillaja</taxon>
    </lineage>
</organism>
<dbReference type="PANTHER" id="PTHR10353:SF175">
    <property type="entry name" value="BETA-GLUCOSIDASE 18-LIKE ISOFORM X1"/>
    <property type="match status" value="1"/>
</dbReference>
<evidence type="ECO:0000256" key="1">
    <source>
        <dbReference type="ARBA" id="ARBA00010838"/>
    </source>
</evidence>
<comment type="caution">
    <text evidence="6">The sequence shown here is derived from an EMBL/GenBank/DDBJ whole genome shotgun (WGS) entry which is preliminary data.</text>
</comment>